<protein>
    <recommendedName>
        <fullName evidence="9">TRAP transporter small permease protein</fullName>
    </recommendedName>
</protein>
<feature type="transmembrane region" description="Helical" evidence="9">
    <location>
        <begin position="51"/>
        <end position="69"/>
    </location>
</feature>
<feature type="transmembrane region" description="Helical" evidence="9">
    <location>
        <begin position="90"/>
        <end position="112"/>
    </location>
</feature>
<dbReference type="PANTHER" id="PTHR35011">
    <property type="entry name" value="2,3-DIKETO-L-GULONATE TRAP TRANSPORTER SMALL PERMEASE PROTEIN YIAM"/>
    <property type="match status" value="1"/>
</dbReference>
<dbReference type="Pfam" id="PF04290">
    <property type="entry name" value="DctQ"/>
    <property type="match status" value="1"/>
</dbReference>
<accession>A0ABW2UIL0</accession>
<keyword evidence="6 9" id="KW-1133">Transmembrane helix</keyword>
<evidence type="ECO:0000256" key="6">
    <source>
        <dbReference type="ARBA" id="ARBA00022989"/>
    </source>
</evidence>
<reference evidence="12" key="1">
    <citation type="journal article" date="2019" name="Int. J. Syst. Evol. Microbiol.">
        <title>The Global Catalogue of Microorganisms (GCM) 10K type strain sequencing project: providing services to taxonomists for standard genome sequencing and annotation.</title>
        <authorList>
            <consortium name="The Broad Institute Genomics Platform"/>
            <consortium name="The Broad Institute Genome Sequencing Center for Infectious Disease"/>
            <person name="Wu L."/>
            <person name="Ma J."/>
        </authorList>
    </citation>
    <scope>NUCLEOTIDE SEQUENCE [LARGE SCALE GENOMIC DNA]</scope>
    <source>
        <strain evidence="12">CGMCC 1.12750</strain>
    </source>
</reference>
<evidence type="ECO:0000256" key="4">
    <source>
        <dbReference type="ARBA" id="ARBA00022519"/>
    </source>
</evidence>
<keyword evidence="2 9" id="KW-0813">Transport</keyword>
<organism evidence="11 12">
    <name type="scientific">Plastorhodobacter daqingensis</name>
    <dbReference type="NCBI Taxonomy" id="1387281"/>
    <lineage>
        <taxon>Bacteria</taxon>
        <taxon>Pseudomonadati</taxon>
        <taxon>Pseudomonadota</taxon>
        <taxon>Alphaproteobacteria</taxon>
        <taxon>Rhodobacterales</taxon>
        <taxon>Paracoccaceae</taxon>
        <taxon>Plastorhodobacter</taxon>
    </lineage>
</organism>
<name>A0ABW2UIL0_9RHOB</name>
<gene>
    <name evidence="11" type="ORF">ACFQXB_10150</name>
</gene>
<comment type="subcellular location">
    <subcellularLocation>
        <location evidence="1 9">Cell inner membrane</location>
        <topology evidence="1 9">Multi-pass membrane protein</topology>
    </subcellularLocation>
</comment>
<dbReference type="RefSeq" id="WP_377403008.1">
    <property type="nucleotide sequence ID" value="NZ_JBHTFQ010000005.1"/>
</dbReference>
<evidence type="ECO:0000256" key="1">
    <source>
        <dbReference type="ARBA" id="ARBA00004429"/>
    </source>
</evidence>
<keyword evidence="7 9" id="KW-0472">Membrane</keyword>
<feature type="domain" description="Tripartite ATP-independent periplasmic transporters DctQ component" evidence="10">
    <location>
        <begin position="27"/>
        <end position="157"/>
    </location>
</feature>
<dbReference type="PANTHER" id="PTHR35011:SF10">
    <property type="entry name" value="TRAP TRANSPORTER SMALL PERMEASE PROTEIN"/>
    <property type="match status" value="1"/>
</dbReference>
<evidence type="ECO:0000256" key="2">
    <source>
        <dbReference type="ARBA" id="ARBA00022448"/>
    </source>
</evidence>
<evidence type="ECO:0000256" key="5">
    <source>
        <dbReference type="ARBA" id="ARBA00022692"/>
    </source>
</evidence>
<evidence type="ECO:0000256" key="9">
    <source>
        <dbReference type="RuleBase" id="RU369079"/>
    </source>
</evidence>
<evidence type="ECO:0000313" key="11">
    <source>
        <dbReference type="EMBL" id="MFC7704552.1"/>
    </source>
</evidence>
<feature type="transmembrane region" description="Helical" evidence="9">
    <location>
        <begin position="12"/>
        <end position="31"/>
    </location>
</feature>
<dbReference type="InterPro" id="IPR055348">
    <property type="entry name" value="DctQ"/>
</dbReference>
<evidence type="ECO:0000313" key="12">
    <source>
        <dbReference type="Proteomes" id="UP001596516"/>
    </source>
</evidence>
<keyword evidence="3" id="KW-1003">Cell membrane</keyword>
<comment type="function">
    <text evidence="9">Part of the tripartite ATP-independent periplasmic (TRAP) transport system.</text>
</comment>
<evidence type="ECO:0000256" key="7">
    <source>
        <dbReference type="ARBA" id="ARBA00023136"/>
    </source>
</evidence>
<comment type="caution">
    <text evidence="11">The sequence shown here is derived from an EMBL/GenBank/DDBJ whole genome shotgun (WGS) entry which is preliminary data.</text>
</comment>
<comment type="subunit">
    <text evidence="9">The complex comprises the extracytoplasmic solute receptor protein and the two transmembrane proteins.</text>
</comment>
<keyword evidence="4 9" id="KW-0997">Cell inner membrane</keyword>
<proteinExistence type="inferred from homology"/>
<sequence>MMRFFLSFADFLARVGACLAGAVLVGMVGLILWEIVLRSVFHTSTFVMDEFVGYGVASATFLALAHALGQGQIIRVGLLIERLSPDARRWLEGLYALVGMLTVAVLIHFFWLRVARAWSRGSVSNSIAQVPMWIPEAIVMTGLGLLWLQLLAHLIRNSLGEARCAPPAAH</sequence>
<evidence type="ECO:0000259" key="10">
    <source>
        <dbReference type="Pfam" id="PF04290"/>
    </source>
</evidence>
<evidence type="ECO:0000256" key="3">
    <source>
        <dbReference type="ARBA" id="ARBA00022475"/>
    </source>
</evidence>
<keyword evidence="5 9" id="KW-0812">Transmembrane</keyword>
<comment type="similarity">
    <text evidence="8 9">Belongs to the TRAP transporter small permease family.</text>
</comment>
<evidence type="ECO:0000256" key="8">
    <source>
        <dbReference type="ARBA" id="ARBA00038436"/>
    </source>
</evidence>
<dbReference type="Proteomes" id="UP001596516">
    <property type="component" value="Unassembled WGS sequence"/>
</dbReference>
<feature type="transmembrane region" description="Helical" evidence="9">
    <location>
        <begin position="132"/>
        <end position="155"/>
    </location>
</feature>
<dbReference type="InterPro" id="IPR007387">
    <property type="entry name" value="TRAP_DctQ"/>
</dbReference>
<keyword evidence="12" id="KW-1185">Reference proteome</keyword>
<dbReference type="EMBL" id="JBHTFQ010000005">
    <property type="protein sequence ID" value="MFC7704552.1"/>
    <property type="molecule type" value="Genomic_DNA"/>
</dbReference>